<evidence type="ECO:0000313" key="3">
    <source>
        <dbReference type="EMBL" id="CAL1392832.1"/>
    </source>
</evidence>
<evidence type="ECO:0000256" key="2">
    <source>
        <dbReference type="SAM" id="MobiDB-lite"/>
    </source>
</evidence>
<sequence length="93" mass="10756">MSLKEKDKPHQLVKLWKEVQAEERSNRKKTLEVKQLEQQAEKDEQVEKQAEILTKELLVIKFNDSTVEKAVEKKQGDESKVGHQSPTGKQNSD</sequence>
<protein>
    <submittedName>
        <fullName evidence="3">Uncharacterized protein</fullName>
    </submittedName>
</protein>
<keyword evidence="4" id="KW-1185">Reference proteome</keyword>
<gene>
    <name evidence="3" type="ORF">LTRI10_LOCUS33449</name>
</gene>
<organism evidence="3 4">
    <name type="scientific">Linum trigynum</name>
    <dbReference type="NCBI Taxonomy" id="586398"/>
    <lineage>
        <taxon>Eukaryota</taxon>
        <taxon>Viridiplantae</taxon>
        <taxon>Streptophyta</taxon>
        <taxon>Embryophyta</taxon>
        <taxon>Tracheophyta</taxon>
        <taxon>Spermatophyta</taxon>
        <taxon>Magnoliopsida</taxon>
        <taxon>eudicotyledons</taxon>
        <taxon>Gunneridae</taxon>
        <taxon>Pentapetalae</taxon>
        <taxon>rosids</taxon>
        <taxon>fabids</taxon>
        <taxon>Malpighiales</taxon>
        <taxon>Linaceae</taxon>
        <taxon>Linum</taxon>
    </lineage>
</organism>
<feature type="compositionally biased region" description="Polar residues" evidence="2">
    <location>
        <begin position="82"/>
        <end position="93"/>
    </location>
</feature>
<accession>A0AAV2F466</accession>
<evidence type="ECO:0000256" key="1">
    <source>
        <dbReference type="SAM" id="Coils"/>
    </source>
</evidence>
<feature type="coiled-coil region" evidence="1">
    <location>
        <begin position="19"/>
        <end position="56"/>
    </location>
</feature>
<feature type="region of interest" description="Disordered" evidence="2">
    <location>
        <begin position="70"/>
        <end position="93"/>
    </location>
</feature>
<proteinExistence type="predicted"/>
<dbReference type="AlphaFoldDB" id="A0AAV2F466"/>
<dbReference type="EMBL" id="OZ034819">
    <property type="protein sequence ID" value="CAL1392832.1"/>
    <property type="molecule type" value="Genomic_DNA"/>
</dbReference>
<reference evidence="3 4" key="1">
    <citation type="submission" date="2024-04" db="EMBL/GenBank/DDBJ databases">
        <authorList>
            <person name="Fracassetti M."/>
        </authorList>
    </citation>
    <scope>NUCLEOTIDE SEQUENCE [LARGE SCALE GENOMIC DNA]</scope>
</reference>
<evidence type="ECO:0000313" key="4">
    <source>
        <dbReference type="Proteomes" id="UP001497516"/>
    </source>
</evidence>
<dbReference type="Proteomes" id="UP001497516">
    <property type="component" value="Chromosome 6"/>
</dbReference>
<name>A0AAV2F466_9ROSI</name>
<feature type="compositionally biased region" description="Basic and acidic residues" evidence="2">
    <location>
        <begin position="70"/>
        <end position="81"/>
    </location>
</feature>
<keyword evidence="1" id="KW-0175">Coiled coil</keyword>